<dbReference type="STRING" id="504798.SAMN05421871_11446"/>
<protein>
    <submittedName>
        <fullName evidence="3">Uncharacterized protein</fullName>
    </submittedName>
</protein>
<gene>
    <name evidence="3" type="ORF">SAMN05192558_109100</name>
</gene>
<feature type="compositionally biased region" description="Low complexity" evidence="1">
    <location>
        <begin position="52"/>
        <end position="84"/>
    </location>
</feature>
<keyword evidence="4" id="KW-1185">Reference proteome</keyword>
<reference evidence="4" key="1">
    <citation type="submission" date="2016-10" db="EMBL/GenBank/DDBJ databases">
        <authorList>
            <person name="Varghese N."/>
            <person name="Submissions S."/>
        </authorList>
    </citation>
    <scope>NUCLEOTIDE SEQUENCE [LARGE SCALE GENOMIC DNA]</scope>
    <source>
        <strain evidence="4">IBRC-M 10655</strain>
    </source>
</reference>
<feature type="transmembrane region" description="Helical" evidence="2">
    <location>
        <begin position="150"/>
        <end position="169"/>
    </location>
</feature>
<feature type="region of interest" description="Disordered" evidence="1">
    <location>
        <begin position="52"/>
        <end position="93"/>
    </location>
</feature>
<feature type="transmembrane region" description="Helical" evidence="2">
    <location>
        <begin position="12"/>
        <end position="35"/>
    </location>
</feature>
<proteinExistence type="predicted"/>
<dbReference type="Proteomes" id="UP000199651">
    <property type="component" value="Unassembled WGS sequence"/>
</dbReference>
<dbReference type="AlphaFoldDB" id="A0A1H0SUL8"/>
<sequence>MMTTVTRSKLTIAAEIAAVGAFVIAVLAIVVTVFFDTGIRIPWKSEGQSQSSVVTSPVTTSTTPSQSTTTSQPATSSQPQSTPANETRQSTPTPVARHWLGLKLAAAKEFGDGASFWVVVLFALLALVAMGSIVWALYAFFIPISVMSHFFAAVVPMGAIGYLYLWTFWTNLSNLGVVVFILGAIITTVYPVSQS</sequence>
<evidence type="ECO:0000313" key="3">
    <source>
        <dbReference type="EMBL" id="SDP45289.1"/>
    </source>
</evidence>
<evidence type="ECO:0000256" key="2">
    <source>
        <dbReference type="SAM" id="Phobius"/>
    </source>
</evidence>
<organism evidence="3 4">
    <name type="scientific">Actinokineospora alba</name>
    <dbReference type="NCBI Taxonomy" id="504798"/>
    <lineage>
        <taxon>Bacteria</taxon>
        <taxon>Bacillati</taxon>
        <taxon>Actinomycetota</taxon>
        <taxon>Actinomycetes</taxon>
        <taxon>Pseudonocardiales</taxon>
        <taxon>Pseudonocardiaceae</taxon>
        <taxon>Actinokineospora</taxon>
    </lineage>
</organism>
<keyword evidence="2" id="KW-0472">Membrane</keyword>
<evidence type="ECO:0000313" key="4">
    <source>
        <dbReference type="Proteomes" id="UP000199651"/>
    </source>
</evidence>
<accession>A0A1H0SUL8</accession>
<feature type="transmembrane region" description="Helical" evidence="2">
    <location>
        <begin position="175"/>
        <end position="193"/>
    </location>
</feature>
<evidence type="ECO:0000256" key="1">
    <source>
        <dbReference type="SAM" id="MobiDB-lite"/>
    </source>
</evidence>
<name>A0A1H0SUL8_9PSEU</name>
<keyword evidence="2" id="KW-1133">Transmembrane helix</keyword>
<dbReference type="EMBL" id="FNJB01000009">
    <property type="protein sequence ID" value="SDP45289.1"/>
    <property type="molecule type" value="Genomic_DNA"/>
</dbReference>
<keyword evidence="2" id="KW-0812">Transmembrane</keyword>
<feature type="transmembrane region" description="Helical" evidence="2">
    <location>
        <begin position="114"/>
        <end position="138"/>
    </location>
</feature>